<feature type="repeat" description="ANK" evidence="3">
    <location>
        <begin position="49"/>
        <end position="81"/>
    </location>
</feature>
<evidence type="ECO:0000256" key="1">
    <source>
        <dbReference type="ARBA" id="ARBA00022737"/>
    </source>
</evidence>
<evidence type="ECO:0000313" key="4">
    <source>
        <dbReference type="EMBL" id="GFN88034.1"/>
    </source>
</evidence>
<name>A0AAV3YYQ5_9GAST</name>
<dbReference type="GO" id="GO:0045087">
    <property type="term" value="P:innate immune response"/>
    <property type="evidence" value="ECO:0007669"/>
    <property type="project" value="TreeGrafter"/>
</dbReference>
<dbReference type="Pfam" id="PF12796">
    <property type="entry name" value="Ank_2"/>
    <property type="match status" value="2"/>
</dbReference>
<dbReference type="PANTHER" id="PTHR23206">
    <property type="entry name" value="MASK PROTEIN"/>
    <property type="match status" value="1"/>
</dbReference>
<proteinExistence type="predicted"/>
<evidence type="ECO:0000256" key="3">
    <source>
        <dbReference type="PROSITE-ProRule" id="PRU00023"/>
    </source>
</evidence>
<dbReference type="InterPro" id="IPR036770">
    <property type="entry name" value="Ankyrin_rpt-contain_sf"/>
</dbReference>
<keyword evidence="1" id="KW-0677">Repeat</keyword>
<sequence length="215" mass="23642">MREHEHGTNNRISQWALDDALLFACRAGWEFFVQILISAGADVDTRSPAGFSPLMVAAEEGNAHVVRLLLSNGAHAQHTNLAGETALKVALYRGHLECAKILLEEDNVAEENLERLARYLARAGRPEALKLLASHCNDEVSSQILLMPAVMSGDTEIVQSLLDRGADINMPSFDGDTALVAAVKYLRELRLINMVIFLVINGAQAKQVLKLFLLW</sequence>
<dbReference type="PRINTS" id="PR01415">
    <property type="entry name" value="ANKYRIN"/>
</dbReference>
<dbReference type="PROSITE" id="PS50297">
    <property type="entry name" value="ANK_REP_REGION"/>
    <property type="match status" value="2"/>
</dbReference>
<dbReference type="PANTHER" id="PTHR23206:SF8">
    <property type="entry name" value="ANKYRIN REPEAT AND KH DOMAIN-CONTAINING 1"/>
    <property type="match status" value="1"/>
</dbReference>
<gene>
    <name evidence="4" type="ORF">PoB_001454000</name>
</gene>
<dbReference type="SMART" id="SM00248">
    <property type="entry name" value="ANK"/>
    <property type="match status" value="5"/>
</dbReference>
<dbReference type="AlphaFoldDB" id="A0AAV3YYQ5"/>
<dbReference type="InterPro" id="IPR051631">
    <property type="entry name" value="Ankyrin-KH/SAM_domain"/>
</dbReference>
<keyword evidence="5" id="KW-1185">Reference proteome</keyword>
<organism evidence="4 5">
    <name type="scientific">Plakobranchus ocellatus</name>
    <dbReference type="NCBI Taxonomy" id="259542"/>
    <lineage>
        <taxon>Eukaryota</taxon>
        <taxon>Metazoa</taxon>
        <taxon>Spiralia</taxon>
        <taxon>Lophotrochozoa</taxon>
        <taxon>Mollusca</taxon>
        <taxon>Gastropoda</taxon>
        <taxon>Heterobranchia</taxon>
        <taxon>Euthyneura</taxon>
        <taxon>Panpulmonata</taxon>
        <taxon>Sacoglossa</taxon>
        <taxon>Placobranchoidea</taxon>
        <taxon>Plakobranchidae</taxon>
        <taxon>Plakobranchus</taxon>
    </lineage>
</organism>
<evidence type="ECO:0000313" key="5">
    <source>
        <dbReference type="Proteomes" id="UP000735302"/>
    </source>
</evidence>
<protein>
    <submittedName>
        <fullName evidence="4">Ankyrin</fullName>
    </submittedName>
</protein>
<keyword evidence="2 3" id="KW-0040">ANK repeat</keyword>
<accession>A0AAV3YYQ5</accession>
<comment type="caution">
    <text evidence="4">The sequence shown here is derived from an EMBL/GenBank/DDBJ whole genome shotgun (WGS) entry which is preliminary data.</text>
</comment>
<dbReference type="InterPro" id="IPR002110">
    <property type="entry name" value="Ankyrin_rpt"/>
</dbReference>
<dbReference type="EMBL" id="BLXT01001819">
    <property type="protein sequence ID" value="GFN88034.1"/>
    <property type="molecule type" value="Genomic_DNA"/>
</dbReference>
<dbReference type="GO" id="GO:0005737">
    <property type="term" value="C:cytoplasm"/>
    <property type="evidence" value="ECO:0007669"/>
    <property type="project" value="TreeGrafter"/>
</dbReference>
<dbReference type="PROSITE" id="PS50088">
    <property type="entry name" value="ANK_REPEAT"/>
    <property type="match status" value="2"/>
</dbReference>
<dbReference type="SUPFAM" id="SSF48403">
    <property type="entry name" value="Ankyrin repeat"/>
    <property type="match status" value="1"/>
</dbReference>
<reference evidence="4 5" key="1">
    <citation type="journal article" date="2021" name="Elife">
        <title>Chloroplast acquisition without the gene transfer in kleptoplastic sea slugs, Plakobranchus ocellatus.</title>
        <authorList>
            <person name="Maeda T."/>
            <person name="Takahashi S."/>
            <person name="Yoshida T."/>
            <person name="Shimamura S."/>
            <person name="Takaki Y."/>
            <person name="Nagai Y."/>
            <person name="Toyoda A."/>
            <person name="Suzuki Y."/>
            <person name="Arimoto A."/>
            <person name="Ishii H."/>
            <person name="Satoh N."/>
            <person name="Nishiyama T."/>
            <person name="Hasebe M."/>
            <person name="Maruyama T."/>
            <person name="Minagawa J."/>
            <person name="Obokata J."/>
            <person name="Shigenobu S."/>
        </authorList>
    </citation>
    <scope>NUCLEOTIDE SEQUENCE [LARGE SCALE GENOMIC DNA]</scope>
</reference>
<dbReference type="Proteomes" id="UP000735302">
    <property type="component" value="Unassembled WGS sequence"/>
</dbReference>
<evidence type="ECO:0000256" key="2">
    <source>
        <dbReference type="ARBA" id="ARBA00023043"/>
    </source>
</evidence>
<dbReference type="Gene3D" id="1.25.40.20">
    <property type="entry name" value="Ankyrin repeat-containing domain"/>
    <property type="match status" value="1"/>
</dbReference>
<feature type="repeat" description="ANK" evidence="3">
    <location>
        <begin position="141"/>
        <end position="173"/>
    </location>
</feature>